<evidence type="ECO:0000313" key="1">
    <source>
        <dbReference type="EMBL" id="GGG36397.1"/>
    </source>
</evidence>
<accession>A0ABQ1WNT1</accession>
<keyword evidence="2" id="KW-1185">Reference proteome</keyword>
<sequence>MSHSPVHPPLRLYFENSVGRLLEHPDGYLVVQYNASKRKLEDLKTFLTQASTLLRQRGWHKLLGDQRIMAAFTEAERNWITQNWLTNSANPAHPYYGAILLAHDVFARLAMNLVMNEARESGLVYRLFEDEAAAVAWLLQVP</sequence>
<name>A0ABQ1WNT1_9BACT</name>
<proteinExistence type="predicted"/>
<evidence type="ECO:0000313" key="2">
    <source>
        <dbReference type="Proteomes" id="UP000601361"/>
    </source>
</evidence>
<gene>
    <name evidence="1" type="ORF">GCM10011378_10980</name>
</gene>
<comment type="caution">
    <text evidence="1">The sequence shown here is derived from an EMBL/GenBank/DDBJ whole genome shotgun (WGS) entry which is preliminary data.</text>
</comment>
<dbReference type="EMBL" id="BMGS01000002">
    <property type="protein sequence ID" value="GGG36397.1"/>
    <property type="molecule type" value="Genomic_DNA"/>
</dbReference>
<evidence type="ECO:0008006" key="3">
    <source>
        <dbReference type="Google" id="ProtNLM"/>
    </source>
</evidence>
<dbReference type="Proteomes" id="UP000601361">
    <property type="component" value="Unassembled WGS sequence"/>
</dbReference>
<protein>
    <recommendedName>
        <fullName evidence="3">STAS/SEC14 domain-containing protein</fullName>
    </recommendedName>
</protein>
<reference evidence="2" key="1">
    <citation type="journal article" date="2019" name="Int. J. Syst. Evol. Microbiol.">
        <title>The Global Catalogue of Microorganisms (GCM) 10K type strain sequencing project: providing services to taxonomists for standard genome sequencing and annotation.</title>
        <authorList>
            <consortium name="The Broad Institute Genomics Platform"/>
            <consortium name="The Broad Institute Genome Sequencing Center for Infectious Disease"/>
            <person name="Wu L."/>
            <person name="Ma J."/>
        </authorList>
    </citation>
    <scope>NUCLEOTIDE SEQUENCE [LARGE SCALE GENOMIC DNA]</scope>
    <source>
        <strain evidence="2">CGMCC 1.12990</strain>
    </source>
</reference>
<dbReference type="RefSeq" id="WP_188556798.1">
    <property type="nucleotide sequence ID" value="NZ_BMGS01000002.1"/>
</dbReference>
<organism evidence="1 2">
    <name type="scientific">Hymenobacter glacieicola</name>
    <dbReference type="NCBI Taxonomy" id="1562124"/>
    <lineage>
        <taxon>Bacteria</taxon>
        <taxon>Pseudomonadati</taxon>
        <taxon>Bacteroidota</taxon>
        <taxon>Cytophagia</taxon>
        <taxon>Cytophagales</taxon>
        <taxon>Hymenobacteraceae</taxon>
        <taxon>Hymenobacter</taxon>
    </lineage>
</organism>